<sequence length="306" mass="34971">MLKASRYLERVSGMSFPRELMEFHYSWVKLQRTPTELDKERGDMISPARQAGMVLVLREAETYPPRSIHLVGVPPGMERSSELVREVIGEVRPGAVMVACDESRSHMLNPNRTITQRASASLKDRVNSFRRQFRRESTLEDVKDNQTWMDARGLHVGQEMVDAVSSAKECGATILLGDQPLEQTAKRLLEAEQDMGRYRLLKWVNYMVHYNTDTTFRQYFKEQDDDRKTLLCLEVVDTLSQMMRSQARPLFDALVSERGVHMADVIRQSTETKVVAAMDLLHVSGVAASLGTRYDKTSCTLVRLRL</sequence>
<dbReference type="OrthoDB" id="48306at2759"/>
<dbReference type="InParanoid" id="A0A0G4G6H5"/>
<evidence type="ECO:0000313" key="1">
    <source>
        <dbReference type="EMBL" id="CEM24132.1"/>
    </source>
</evidence>
<protein>
    <submittedName>
        <fullName evidence="1">Uncharacterized protein</fullName>
    </submittedName>
</protein>
<dbReference type="PANTHER" id="PTHR21530">
    <property type="entry name" value="PHEROMONE SHUTDOWN PROTEIN"/>
    <property type="match status" value="1"/>
</dbReference>
<name>A0A0G4G6H5_VITBC</name>
<dbReference type="PANTHER" id="PTHR21530:SF7">
    <property type="entry name" value="TRAB DOMAIN-CONTAINING PROTEIN"/>
    <property type="match status" value="1"/>
</dbReference>
<dbReference type="InterPro" id="IPR046345">
    <property type="entry name" value="TraB_PrgY-like"/>
</dbReference>
<accession>A0A0G4G6H5</accession>
<keyword evidence="2" id="KW-1185">Reference proteome</keyword>
<evidence type="ECO:0000313" key="2">
    <source>
        <dbReference type="Proteomes" id="UP000041254"/>
    </source>
</evidence>
<dbReference type="VEuPathDB" id="CryptoDB:Vbra_22031"/>
<organism evidence="1 2">
    <name type="scientific">Vitrella brassicaformis (strain CCMP3155)</name>
    <dbReference type="NCBI Taxonomy" id="1169540"/>
    <lineage>
        <taxon>Eukaryota</taxon>
        <taxon>Sar</taxon>
        <taxon>Alveolata</taxon>
        <taxon>Colpodellida</taxon>
        <taxon>Vitrellaceae</taxon>
        <taxon>Vitrella</taxon>
    </lineage>
</organism>
<dbReference type="AlphaFoldDB" id="A0A0G4G6H5"/>
<reference evidence="1 2" key="1">
    <citation type="submission" date="2014-11" db="EMBL/GenBank/DDBJ databases">
        <authorList>
            <person name="Zhu J."/>
            <person name="Qi W."/>
            <person name="Song R."/>
        </authorList>
    </citation>
    <scope>NUCLEOTIDE SEQUENCE [LARGE SCALE GENOMIC DNA]</scope>
</reference>
<dbReference type="Proteomes" id="UP000041254">
    <property type="component" value="Unassembled WGS sequence"/>
</dbReference>
<dbReference type="EMBL" id="CDMY01000580">
    <property type="protein sequence ID" value="CEM24132.1"/>
    <property type="molecule type" value="Genomic_DNA"/>
</dbReference>
<proteinExistence type="predicted"/>
<gene>
    <name evidence="1" type="ORF">Vbra_22031</name>
</gene>